<dbReference type="EMBL" id="GIFC01006239">
    <property type="protein sequence ID" value="MXU88322.1"/>
    <property type="molecule type" value="Transcribed_RNA"/>
</dbReference>
<name>A0A6B0U6Z5_IXORI</name>
<organism evidence="1">
    <name type="scientific">Ixodes ricinus</name>
    <name type="common">Common tick</name>
    <name type="synonym">Acarus ricinus</name>
    <dbReference type="NCBI Taxonomy" id="34613"/>
    <lineage>
        <taxon>Eukaryota</taxon>
        <taxon>Metazoa</taxon>
        <taxon>Ecdysozoa</taxon>
        <taxon>Arthropoda</taxon>
        <taxon>Chelicerata</taxon>
        <taxon>Arachnida</taxon>
        <taxon>Acari</taxon>
        <taxon>Parasitiformes</taxon>
        <taxon>Ixodida</taxon>
        <taxon>Ixodoidea</taxon>
        <taxon>Ixodidae</taxon>
        <taxon>Ixodinae</taxon>
        <taxon>Ixodes</taxon>
    </lineage>
</organism>
<evidence type="ECO:0000313" key="1">
    <source>
        <dbReference type="EMBL" id="MXU88322.1"/>
    </source>
</evidence>
<sequence>MRFFRSRCFQLALKNASVARAFFFFLCIHQGSSTEQEKNGRHFAISWRFTEKLAVQVCTLALPFREPRQIIFAVKRLGPLRSMTSNTIFYTRKATTLSPFH</sequence>
<reference evidence="1" key="1">
    <citation type="submission" date="2019-12" db="EMBL/GenBank/DDBJ databases">
        <title>An insight into the sialome of adult female Ixodes ricinus ticks feeding for 6 days.</title>
        <authorList>
            <person name="Perner J."/>
            <person name="Ribeiro J.M.C."/>
        </authorList>
    </citation>
    <scope>NUCLEOTIDE SEQUENCE</scope>
    <source>
        <strain evidence="1">Semi-engorged</strain>
        <tissue evidence="1">Salivary glands</tissue>
    </source>
</reference>
<proteinExistence type="predicted"/>
<protein>
    <submittedName>
        <fullName evidence="1">Putative secreted protein</fullName>
    </submittedName>
</protein>
<dbReference type="AlphaFoldDB" id="A0A6B0U6Z5"/>
<accession>A0A6B0U6Z5</accession>